<dbReference type="GO" id="GO:0015658">
    <property type="term" value="F:branched-chain amino acid transmembrane transporter activity"/>
    <property type="evidence" value="ECO:0007669"/>
    <property type="project" value="InterPro"/>
</dbReference>
<feature type="transmembrane region" description="Helical" evidence="7">
    <location>
        <begin position="214"/>
        <end position="233"/>
    </location>
</feature>
<sequence length="342" mass="36211">MRPLSLKPLLALVVGVAAVAVFTGLPAILPPFYIRVLQVFFFSAGLALSWGLLGGFAGYWSFGHTAFIGIGGFTAALVSSHLLGGGGTGWGMVVTVGAGGLVAALFALVLAYPLLRLRGIYFAIAMLGVGEVFSELSSSIDWIGGGLGLTLPAGTDLDIAPEVFYYYVFLVLMVAILLISAATKLSRFGYGLMSIREDEDTARMLGVPTERYKIQAFVLSAFLVGTLGAVYAYSLGYFSTPSLFRVDFSLNMIVHNMIGGIGTIAGPVIGAAIMVFLTNVVLGSFLSVHLLLTGALVVLIVLLAPTGLLGLAARLWQRDPPEEEPTSPTRERERRLTNEPAE</sequence>
<comment type="subcellular location">
    <subcellularLocation>
        <location evidence="1">Cell membrane</location>
        <topology evidence="1">Multi-pass membrane protein</topology>
    </subcellularLocation>
</comment>
<dbReference type="PANTHER" id="PTHR30482:SF10">
    <property type="entry name" value="HIGH-AFFINITY BRANCHED-CHAIN AMINO ACID TRANSPORT PROTEIN BRAE"/>
    <property type="match status" value="1"/>
</dbReference>
<keyword evidence="4 7" id="KW-1133">Transmembrane helix</keyword>
<reference evidence="8 9" key="1">
    <citation type="journal article" date="2019" name="Microorganisms">
        <title>Genome Insights into the Novel Species Microvirga brassicacearum, a Rapeseed Endophyte with Biotechnological Potential.</title>
        <authorList>
            <person name="Jimenez-Gomez A."/>
            <person name="Saati-Santamaria Z."/>
            <person name="Igual J.M."/>
            <person name="Rivas R."/>
            <person name="Mateos P.F."/>
            <person name="Garcia-Fraile P."/>
        </authorList>
    </citation>
    <scope>NUCLEOTIDE SEQUENCE [LARGE SCALE GENOMIC DNA]</scope>
    <source>
        <strain evidence="8 9">CDVBN77</strain>
    </source>
</reference>
<dbReference type="EMBL" id="VCMV01000037">
    <property type="protein sequence ID" value="KAB0265308.1"/>
    <property type="molecule type" value="Genomic_DNA"/>
</dbReference>
<gene>
    <name evidence="8" type="ORF">FEZ63_19020</name>
</gene>
<feature type="region of interest" description="Disordered" evidence="6">
    <location>
        <begin position="319"/>
        <end position="342"/>
    </location>
</feature>
<evidence type="ECO:0000313" key="9">
    <source>
        <dbReference type="Proteomes" id="UP000325684"/>
    </source>
</evidence>
<feature type="compositionally biased region" description="Basic and acidic residues" evidence="6">
    <location>
        <begin position="329"/>
        <end position="342"/>
    </location>
</feature>
<feature type="transmembrane region" description="Helical" evidence="7">
    <location>
        <begin position="66"/>
        <end position="84"/>
    </location>
</feature>
<comment type="caution">
    <text evidence="8">The sequence shown here is derived from an EMBL/GenBank/DDBJ whole genome shotgun (WGS) entry which is preliminary data.</text>
</comment>
<feature type="transmembrane region" description="Helical" evidence="7">
    <location>
        <begin position="90"/>
        <end position="112"/>
    </location>
</feature>
<dbReference type="Proteomes" id="UP000325684">
    <property type="component" value="Unassembled WGS sequence"/>
</dbReference>
<dbReference type="Pfam" id="PF02653">
    <property type="entry name" value="BPD_transp_2"/>
    <property type="match status" value="1"/>
</dbReference>
<dbReference type="CDD" id="cd06581">
    <property type="entry name" value="TM_PBP1_LivM_like"/>
    <property type="match status" value="1"/>
</dbReference>
<feature type="transmembrane region" description="Helical" evidence="7">
    <location>
        <begin position="9"/>
        <end position="33"/>
    </location>
</feature>
<dbReference type="OrthoDB" id="9814461at2"/>
<evidence type="ECO:0000256" key="6">
    <source>
        <dbReference type="SAM" id="MobiDB-lite"/>
    </source>
</evidence>
<evidence type="ECO:0000256" key="7">
    <source>
        <dbReference type="SAM" id="Phobius"/>
    </source>
</evidence>
<evidence type="ECO:0000256" key="5">
    <source>
        <dbReference type="ARBA" id="ARBA00023136"/>
    </source>
</evidence>
<organism evidence="8 9">
    <name type="scientific">Microvirga brassicacearum</name>
    <dbReference type="NCBI Taxonomy" id="2580413"/>
    <lineage>
        <taxon>Bacteria</taxon>
        <taxon>Pseudomonadati</taxon>
        <taxon>Pseudomonadota</taxon>
        <taxon>Alphaproteobacteria</taxon>
        <taxon>Hyphomicrobiales</taxon>
        <taxon>Methylobacteriaceae</taxon>
        <taxon>Microvirga</taxon>
    </lineage>
</organism>
<name>A0A5N3P6E5_9HYPH</name>
<dbReference type="GO" id="GO:0005886">
    <property type="term" value="C:plasma membrane"/>
    <property type="evidence" value="ECO:0007669"/>
    <property type="project" value="UniProtKB-SubCell"/>
</dbReference>
<keyword evidence="9" id="KW-1185">Reference proteome</keyword>
<keyword evidence="3 7" id="KW-0812">Transmembrane</keyword>
<feature type="transmembrane region" description="Helical" evidence="7">
    <location>
        <begin position="164"/>
        <end position="183"/>
    </location>
</feature>
<dbReference type="InterPro" id="IPR001851">
    <property type="entry name" value="ABC_transp_permease"/>
</dbReference>
<evidence type="ECO:0000256" key="1">
    <source>
        <dbReference type="ARBA" id="ARBA00004651"/>
    </source>
</evidence>
<dbReference type="InterPro" id="IPR043428">
    <property type="entry name" value="LivM-like"/>
</dbReference>
<evidence type="ECO:0000256" key="2">
    <source>
        <dbReference type="ARBA" id="ARBA00022475"/>
    </source>
</evidence>
<protein>
    <submittedName>
        <fullName evidence="8">Branched-chain amino acid ABC transporter permease</fullName>
    </submittedName>
</protein>
<dbReference type="RefSeq" id="WP_150947432.1">
    <property type="nucleotide sequence ID" value="NZ_VCMV01000037.1"/>
</dbReference>
<dbReference type="AlphaFoldDB" id="A0A5N3P6E5"/>
<feature type="transmembrane region" description="Helical" evidence="7">
    <location>
        <begin position="253"/>
        <end position="278"/>
    </location>
</feature>
<feature type="transmembrane region" description="Helical" evidence="7">
    <location>
        <begin position="119"/>
        <end position="144"/>
    </location>
</feature>
<accession>A0A5N3P6E5</accession>
<keyword evidence="2" id="KW-1003">Cell membrane</keyword>
<proteinExistence type="predicted"/>
<evidence type="ECO:0000256" key="4">
    <source>
        <dbReference type="ARBA" id="ARBA00022989"/>
    </source>
</evidence>
<evidence type="ECO:0000256" key="3">
    <source>
        <dbReference type="ARBA" id="ARBA00022692"/>
    </source>
</evidence>
<dbReference type="PANTHER" id="PTHR30482">
    <property type="entry name" value="HIGH-AFFINITY BRANCHED-CHAIN AMINO ACID TRANSPORT SYSTEM PERMEASE"/>
    <property type="match status" value="1"/>
</dbReference>
<feature type="transmembrane region" description="Helical" evidence="7">
    <location>
        <begin position="39"/>
        <end position="59"/>
    </location>
</feature>
<feature type="transmembrane region" description="Helical" evidence="7">
    <location>
        <begin position="290"/>
        <end position="313"/>
    </location>
</feature>
<keyword evidence="5 7" id="KW-0472">Membrane</keyword>
<evidence type="ECO:0000313" key="8">
    <source>
        <dbReference type="EMBL" id="KAB0265308.1"/>
    </source>
</evidence>